<feature type="domain" description="DUF4143" evidence="2">
    <location>
        <begin position="181"/>
        <end position="338"/>
    </location>
</feature>
<organism evidence="3 4">
    <name type="scientific">Actinomyces bowdenii</name>
    <dbReference type="NCBI Taxonomy" id="131109"/>
    <lineage>
        <taxon>Bacteria</taxon>
        <taxon>Bacillati</taxon>
        <taxon>Actinomycetota</taxon>
        <taxon>Actinomycetes</taxon>
        <taxon>Actinomycetales</taxon>
        <taxon>Actinomycetaceae</taxon>
        <taxon>Actinomyces</taxon>
    </lineage>
</organism>
<dbReference type="Pfam" id="PF13173">
    <property type="entry name" value="AAA_14"/>
    <property type="match status" value="1"/>
</dbReference>
<evidence type="ECO:0000313" key="3">
    <source>
        <dbReference type="EMBL" id="NYS70493.1"/>
    </source>
</evidence>
<evidence type="ECO:0000259" key="2">
    <source>
        <dbReference type="Pfam" id="PF13635"/>
    </source>
</evidence>
<proteinExistence type="predicted"/>
<dbReference type="AlphaFoldDB" id="A0A853EME4"/>
<dbReference type="GO" id="GO:0005524">
    <property type="term" value="F:ATP binding"/>
    <property type="evidence" value="ECO:0007669"/>
    <property type="project" value="UniProtKB-KW"/>
</dbReference>
<dbReference type="InterPro" id="IPR041682">
    <property type="entry name" value="AAA_14"/>
</dbReference>
<protein>
    <submittedName>
        <fullName evidence="3">ATP-binding protein</fullName>
    </submittedName>
</protein>
<dbReference type="Proteomes" id="UP000572528">
    <property type="component" value="Unassembled WGS sequence"/>
</dbReference>
<accession>A0A853EME4</accession>
<comment type="caution">
    <text evidence="3">The sequence shown here is derived from an EMBL/GenBank/DDBJ whole genome shotgun (WGS) entry which is preliminary data.</text>
</comment>
<name>A0A853EME4_9ACTO</name>
<dbReference type="InterPro" id="IPR025420">
    <property type="entry name" value="DUF4143"/>
</dbReference>
<dbReference type="PANTHER" id="PTHR43566">
    <property type="entry name" value="CONSERVED PROTEIN"/>
    <property type="match status" value="1"/>
</dbReference>
<keyword evidence="3" id="KW-0547">Nucleotide-binding</keyword>
<gene>
    <name evidence="3" type="ORF">HZZ05_13455</name>
</gene>
<sequence>VRGHRGNTPGESWSRIWVPRCPPQHPRLAKPRRNCHHTTRRTQRTLIIDEVQRMPELTVAVKASVDRDRRPGRFILTGSSDLSRLRGHKDSLAGRAMSLRLFPLGQAEIDGVVAPRTFADRVLAASSENRLPDGMPVINRAALIERIVRGGYPAIRQASPRLHGRWLDDYVNRLLRVDAGDDGSRTDPARLESLLRLIAANQSGELVKARLAQEASLPASSVTTYVDVLSRLYLIDTLRPWEPNLTTRETGRPKVMVSDSGLAARLMGQTTGSLSDMVAGSTMLGSLLEGFVAAELRAQQEWSETSYRLFHWRDRNGKEVDLIIELDDGGIVAVEVTSTRSLQGRHFAGLDFLKDRLGPRLRAGVVLAPLDEPLRYADRLWGLPVSALWQ</sequence>
<feature type="non-terminal residue" evidence="3">
    <location>
        <position position="1"/>
    </location>
</feature>
<feature type="domain" description="AAA" evidence="1">
    <location>
        <begin position="42"/>
        <end position="109"/>
    </location>
</feature>
<dbReference type="PANTHER" id="PTHR43566:SF2">
    <property type="entry name" value="DUF4143 DOMAIN-CONTAINING PROTEIN"/>
    <property type="match status" value="1"/>
</dbReference>
<dbReference type="EMBL" id="JACBXV010000353">
    <property type="protein sequence ID" value="NYS70493.1"/>
    <property type="molecule type" value="Genomic_DNA"/>
</dbReference>
<keyword evidence="3" id="KW-0067">ATP-binding</keyword>
<reference evidence="3 4" key="1">
    <citation type="submission" date="2020-07" db="EMBL/GenBank/DDBJ databases">
        <title>MOT database genomes.</title>
        <authorList>
            <person name="Joseph S."/>
            <person name="Aduse-Opoku J."/>
            <person name="Hashim A."/>
            <person name="Wade W."/>
            <person name="Curtis M."/>
        </authorList>
    </citation>
    <scope>NUCLEOTIDE SEQUENCE [LARGE SCALE GENOMIC DNA]</scope>
    <source>
        <strain evidence="3 4">WMus004</strain>
    </source>
</reference>
<evidence type="ECO:0000259" key="1">
    <source>
        <dbReference type="Pfam" id="PF13173"/>
    </source>
</evidence>
<dbReference type="Pfam" id="PF13635">
    <property type="entry name" value="DUF4143"/>
    <property type="match status" value="1"/>
</dbReference>
<evidence type="ECO:0000313" key="4">
    <source>
        <dbReference type="Proteomes" id="UP000572528"/>
    </source>
</evidence>